<dbReference type="EMBL" id="LYPC01000014">
    <property type="protein sequence ID" value="OCT15086.1"/>
    <property type="molecule type" value="Genomic_DNA"/>
</dbReference>
<dbReference type="CDD" id="cd06261">
    <property type="entry name" value="TM_PBP2"/>
    <property type="match status" value="1"/>
</dbReference>
<feature type="transmembrane region" description="Helical" evidence="7">
    <location>
        <begin position="102"/>
        <end position="122"/>
    </location>
</feature>
<dbReference type="AlphaFoldDB" id="A0A1C1A3G1"/>
<evidence type="ECO:0000256" key="2">
    <source>
        <dbReference type="ARBA" id="ARBA00022448"/>
    </source>
</evidence>
<dbReference type="OrthoDB" id="5174895at2"/>
<evidence type="ECO:0000256" key="3">
    <source>
        <dbReference type="ARBA" id="ARBA00022475"/>
    </source>
</evidence>
<keyword evidence="5 7" id="KW-1133">Transmembrane helix</keyword>
<comment type="caution">
    <text evidence="9">The sequence shown here is derived from an EMBL/GenBank/DDBJ whole genome shotgun (WGS) entry which is preliminary data.</text>
</comment>
<dbReference type="RefSeq" id="WP_065851996.1">
    <property type="nucleotide sequence ID" value="NZ_LYPC01000014.1"/>
</dbReference>
<name>A0A1C1A3G1_9BACL</name>
<comment type="subcellular location">
    <subcellularLocation>
        <location evidence="1 7">Cell membrane</location>
        <topology evidence="1 7">Multi-pass membrane protein</topology>
    </subcellularLocation>
</comment>
<dbReference type="GO" id="GO:0055085">
    <property type="term" value="P:transmembrane transport"/>
    <property type="evidence" value="ECO:0007669"/>
    <property type="project" value="InterPro"/>
</dbReference>
<evidence type="ECO:0000256" key="1">
    <source>
        <dbReference type="ARBA" id="ARBA00004651"/>
    </source>
</evidence>
<feature type="transmembrane region" description="Helical" evidence="7">
    <location>
        <begin position="258"/>
        <end position="283"/>
    </location>
</feature>
<feature type="transmembrane region" description="Helical" evidence="7">
    <location>
        <begin position="69"/>
        <end position="90"/>
    </location>
</feature>
<feature type="transmembrane region" description="Helical" evidence="7">
    <location>
        <begin position="162"/>
        <end position="181"/>
    </location>
</feature>
<accession>A0A1C1A3G1</accession>
<dbReference type="PANTHER" id="PTHR30193:SF37">
    <property type="entry name" value="INNER MEMBRANE ABC TRANSPORTER PERMEASE PROTEIN YCJO"/>
    <property type="match status" value="1"/>
</dbReference>
<reference evidence="10" key="1">
    <citation type="submission" date="2016-05" db="EMBL/GenBank/DDBJ databases">
        <title>Paenibacillus oryzae. sp. nov., isolated from the rice root.</title>
        <authorList>
            <person name="Zhang J."/>
            <person name="Zhang X."/>
        </authorList>
    </citation>
    <scope>NUCLEOTIDE SEQUENCE [LARGE SCALE GENOMIC DNA]</scope>
    <source>
        <strain evidence="10">KCTC13222</strain>
    </source>
</reference>
<keyword evidence="4 7" id="KW-0812">Transmembrane</keyword>
<keyword evidence="10" id="KW-1185">Reference proteome</keyword>
<feature type="transmembrane region" description="Helical" evidence="7">
    <location>
        <begin position="202"/>
        <end position="223"/>
    </location>
</feature>
<evidence type="ECO:0000256" key="7">
    <source>
        <dbReference type="RuleBase" id="RU363032"/>
    </source>
</evidence>
<evidence type="ECO:0000256" key="4">
    <source>
        <dbReference type="ARBA" id="ARBA00022692"/>
    </source>
</evidence>
<dbReference type="InterPro" id="IPR051393">
    <property type="entry name" value="ABC_transporter_permease"/>
</dbReference>
<dbReference type="PROSITE" id="PS50928">
    <property type="entry name" value="ABC_TM1"/>
    <property type="match status" value="1"/>
</dbReference>
<evidence type="ECO:0000313" key="10">
    <source>
        <dbReference type="Proteomes" id="UP000093309"/>
    </source>
</evidence>
<protein>
    <recommendedName>
        <fullName evidence="8">ABC transmembrane type-1 domain-containing protein</fullName>
    </recommendedName>
</protein>
<dbReference type="PANTHER" id="PTHR30193">
    <property type="entry name" value="ABC TRANSPORTER PERMEASE PROTEIN"/>
    <property type="match status" value="1"/>
</dbReference>
<dbReference type="STRING" id="512399.A8709_13315"/>
<dbReference type="GO" id="GO:0005886">
    <property type="term" value="C:plasma membrane"/>
    <property type="evidence" value="ECO:0007669"/>
    <property type="project" value="UniProtKB-SubCell"/>
</dbReference>
<proteinExistence type="inferred from homology"/>
<evidence type="ECO:0000256" key="5">
    <source>
        <dbReference type="ARBA" id="ARBA00022989"/>
    </source>
</evidence>
<dbReference type="Proteomes" id="UP000093309">
    <property type="component" value="Unassembled WGS sequence"/>
</dbReference>
<keyword evidence="2 7" id="KW-0813">Transport</keyword>
<gene>
    <name evidence="9" type="ORF">A8709_13315</name>
</gene>
<evidence type="ECO:0000256" key="6">
    <source>
        <dbReference type="ARBA" id="ARBA00023136"/>
    </source>
</evidence>
<dbReference type="SUPFAM" id="SSF161098">
    <property type="entry name" value="MetI-like"/>
    <property type="match status" value="1"/>
</dbReference>
<dbReference type="Pfam" id="PF00528">
    <property type="entry name" value="BPD_transp_1"/>
    <property type="match status" value="1"/>
</dbReference>
<sequence>MEKRWVQMLFILPAFVIFSVFIVIPMLSSFYYSLTDWNGLDPDVHIVGFKNYKTLLHDSEVWISLKNTLYFAILVTIFQNVISLVLAMLVDGTNWIFRFLRVLYLIPALLSALAIGYIWSYLYNPIFGIINTVLTDMGLSNLTQDWLGDPKWSMFSVVFTNIWQWTGLSLVIYLAGLQAIPADMYEAADIDGASKWKRFVHITFPLIAPSFTINILISIIGSFKVFDIIYVMTKGGPGTTTESLAILLYKKAFNFNEMGYGTAIAVVMFLIILVISIIQLTILRRREVEA</sequence>
<dbReference type="InterPro" id="IPR000515">
    <property type="entry name" value="MetI-like"/>
</dbReference>
<evidence type="ECO:0000313" key="9">
    <source>
        <dbReference type="EMBL" id="OCT15086.1"/>
    </source>
</evidence>
<evidence type="ECO:0000259" key="8">
    <source>
        <dbReference type="PROSITE" id="PS50928"/>
    </source>
</evidence>
<feature type="transmembrane region" description="Helical" evidence="7">
    <location>
        <begin position="9"/>
        <end position="32"/>
    </location>
</feature>
<feature type="domain" description="ABC transmembrane type-1" evidence="8">
    <location>
        <begin position="65"/>
        <end position="279"/>
    </location>
</feature>
<dbReference type="Gene3D" id="1.10.3720.10">
    <property type="entry name" value="MetI-like"/>
    <property type="match status" value="1"/>
</dbReference>
<keyword evidence="6 7" id="KW-0472">Membrane</keyword>
<dbReference type="InterPro" id="IPR035906">
    <property type="entry name" value="MetI-like_sf"/>
</dbReference>
<organism evidence="9 10">
    <name type="scientific">Paenibacillus pectinilyticus</name>
    <dbReference type="NCBI Taxonomy" id="512399"/>
    <lineage>
        <taxon>Bacteria</taxon>
        <taxon>Bacillati</taxon>
        <taxon>Bacillota</taxon>
        <taxon>Bacilli</taxon>
        <taxon>Bacillales</taxon>
        <taxon>Paenibacillaceae</taxon>
        <taxon>Paenibacillus</taxon>
    </lineage>
</organism>
<keyword evidence="3" id="KW-1003">Cell membrane</keyword>
<comment type="similarity">
    <text evidence="7">Belongs to the binding-protein-dependent transport system permease family.</text>
</comment>